<feature type="domain" description="HTH lacI-type" evidence="4">
    <location>
        <begin position="13"/>
        <end position="67"/>
    </location>
</feature>
<dbReference type="SUPFAM" id="SSF47413">
    <property type="entry name" value="lambda repressor-like DNA-binding domains"/>
    <property type="match status" value="1"/>
</dbReference>
<dbReference type="Proteomes" id="UP001440612">
    <property type="component" value="Chromosome"/>
</dbReference>
<evidence type="ECO:0000256" key="3">
    <source>
        <dbReference type="ARBA" id="ARBA00023163"/>
    </source>
</evidence>
<keyword evidence="3" id="KW-0804">Transcription</keyword>
<evidence type="ECO:0000256" key="1">
    <source>
        <dbReference type="ARBA" id="ARBA00023015"/>
    </source>
</evidence>
<dbReference type="InterPro" id="IPR001761">
    <property type="entry name" value="Peripla_BP/Lac1_sug-bd_dom"/>
</dbReference>
<proteinExistence type="predicted"/>
<dbReference type="Gene3D" id="1.10.260.40">
    <property type="entry name" value="lambda repressor-like DNA-binding domains"/>
    <property type="match status" value="1"/>
</dbReference>
<dbReference type="InterPro" id="IPR028082">
    <property type="entry name" value="Peripla_BP_I"/>
</dbReference>
<dbReference type="RefSeq" id="WP_341367366.1">
    <property type="nucleotide sequence ID" value="NZ_CP150951.2"/>
</dbReference>
<protein>
    <submittedName>
        <fullName evidence="5">LacI family DNA-binding transcriptional regulator</fullName>
    </submittedName>
</protein>
<keyword evidence="1" id="KW-0805">Transcription regulation</keyword>
<dbReference type="CDD" id="cd01392">
    <property type="entry name" value="HTH_LacI"/>
    <property type="match status" value="1"/>
</dbReference>
<reference evidence="6" key="1">
    <citation type="submission" date="2024-04" db="EMBL/GenBank/DDBJ databases">
        <title>Phylogenomic analyses of a clade within the roseobacter group suggest taxonomic reassignments of species of the genera Aestuariivita, Citreicella, Loktanella, Nautella, Pelagibaca, Ruegeria, Thalassobius, Thiobacimonas and Tropicibacter, and the proposal o.</title>
        <authorList>
            <person name="Jeon C.O."/>
        </authorList>
    </citation>
    <scope>NUCLEOTIDE SEQUENCE [LARGE SCALE GENOMIC DNA]</scope>
    <source>
        <strain evidence="6">BS5-3</strain>
    </source>
</reference>
<sequence>MSQRSEFRRKGRATIIDVGRVAGVSDATVSRALNTPEKVSKATRQRVEHAIAETGYVPNPLAKAMVSGRTFTVGALVPTLDHAIFSRFLNALETELSHQSYNLVVAVTDGDNAVEVKKAEKLLSMGVEGLIVTGLSHNAELLARAQRAQVPLVATSYFEPTAALPTIGYDNERAAVLACDHLVALGHRNIAVIHGPVATNDRTRSRVDALRAMPPDIKLQFIETSLDYRGGGNAVTSWDPAVTAILCLSDVLAMGALFKLQAMGKQVPADVSLMGFDDMDVSAFLTPPLTTLHLPIAQMGRDAAQAVCRYLEEGTPIQSVELTARVAVRGSTAPLA</sequence>
<gene>
    <name evidence="5" type="ORF">AABB29_00920</name>
</gene>
<dbReference type="GO" id="GO:0003677">
    <property type="term" value="F:DNA binding"/>
    <property type="evidence" value="ECO:0007669"/>
    <property type="project" value="UniProtKB-KW"/>
</dbReference>
<evidence type="ECO:0000313" key="6">
    <source>
        <dbReference type="Proteomes" id="UP001440612"/>
    </source>
</evidence>
<dbReference type="InterPro" id="IPR010982">
    <property type="entry name" value="Lambda_DNA-bd_dom_sf"/>
</dbReference>
<evidence type="ECO:0000313" key="5">
    <source>
        <dbReference type="EMBL" id="WZC49256.1"/>
    </source>
</evidence>
<dbReference type="Gene3D" id="3.40.50.2300">
    <property type="match status" value="2"/>
</dbReference>
<keyword evidence="2 5" id="KW-0238">DNA-binding</keyword>
<dbReference type="EMBL" id="CP150951">
    <property type="protein sequence ID" value="WZC49256.1"/>
    <property type="molecule type" value="Genomic_DNA"/>
</dbReference>
<dbReference type="SMART" id="SM00354">
    <property type="entry name" value="HTH_LACI"/>
    <property type="match status" value="1"/>
</dbReference>
<evidence type="ECO:0000256" key="2">
    <source>
        <dbReference type="ARBA" id="ARBA00023125"/>
    </source>
</evidence>
<accession>A0ABZ2V7L8</accession>
<keyword evidence="6" id="KW-1185">Reference proteome</keyword>
<dbReference type="Pfam" id="PF00356">
    <property type="entry name" value="LacI"/>
    <property type="match status" value="1"/>
</dbReference>
<dbReference type="PANTHER" id="PTHR30146:SF138">
    <property type="entry name" value="TRANSCRIPTIONAL REGULATORY PROTEIN"/>
    <property type="match status" value="1"/>
</dbReference>
<dbReference type="SUPFAM" id="SSF53822">
    <property type="entry name" value="Periplasmic binding protein-like I"/>
    <property type="match status" value="1"/>
</dbReference>
<dbReference type="PANTHER" id="PTHR30146">
    <property type="entry name" value="LACI-RELATED TRANSCRIPTIONAL REPRESSOR"/>
    <property type="match status" value="1"/>
</dbReference>
<organism evidence="5 6">
    <name type="scientific">Yoonia phaeophyticola</name>
    <dbReference type="NCBI Taxonomy" id="3137369"/>
    <lineage>
        <taxon>Bacteria</taxon>
        <taxon>Pseudomonadati</taxon>
        <taxon>Pseudomonadota</taxon>
        <taxon>Alphaproteobacteria</taxon>
        <taxon>Rhodobacterales</taxon>
        <taxon>Paracoccaceae</taxon>
        <taxon>Yoonia</taxon>
    </lineage>
</organism>
<dbReference type="InterPro" id="IPR000843">
    <property type="entry name" value="HTH_LacI"/>
</dbReference>
<dbReference type="Pfam" id="PF00532">
    <property type="entry name" value="Peripla_BP_1"/>
    <property type="match status" value="1"/>
</dbReference>
<dbReference type="PROSITE" id="PS50932">
    <property type="entry name" value="HTH_LACI_2"/>
    <property type="match status" value="1"/>
</dbReference>
<evidence type="ECO:0000259" key="4">
    <source>
        <dbReference type="PROSITE" id="PS50932"/>
    </source>
</evidence>
<name>A0ABZ2V7L8_9RHOB</name>